<dbReference type="InterPro" id="IPR006530">
    <property type="entry name" value="YD"/>
</dbReference>
<proteinExistence type="predicted"/>
<keyword evidence="4" id="KW-1185">Reference proteome</keyword>
<gene>
    <name evidence="3" type="ORF">HNR38_003430</name>
</gene>
<dbReference type="AlphaFoldDB" id="A0A840UH93"/>
<dbReference type="PANTHER" id="PTHR32305:SF15">
    <property type="entry name" value="PROTEIN RHSA-RELATED"/>
    <property type="match status" value="1"/>
</dbReference>
<dbReference type="InterPro" id="IPR031325">
    <property type="entry name" value="RHS_repeat"/>
</dbReference>
<evidence type="ECO:0000313" key="4">
    <source>
        <dbReference type="Proteomes" id="UP000591735"/>
    </source>
</evidence>
<dbReference type="Gene3D" id="2.180.10.10">
    <property type="entry name" value="RHS repeat-associated core"/>
    <property type="match status" value="3"/>
</dbReference>
<name>A0A840UH93_9GAMM</name>
<dbReference type="Proteomes" id="UP000591735">
    <property type="component" value="Unassembled WGS sequence"/>
</dbReference>
<protein>
    <submittedName>
        <fullName evidence="3">RHS repeat-associated protein</fullName>
    </submittedName>
</protein>
<dbReference type="Pfam" id="PF25023">
    <property type="entry name" value="TEN_YD-shell"/>
    <property type="match status" value="1"/>
</dbReference>
<evidence type="ECO:0000313" key="3">
    <source>
        <dbReference type="EMBL" id="MBB5322910.1"/>
    </source>
</evidence>
<dbReference type="InterPro" id="IPR050708">
    <property type="entry name" value="T6SS_VgrG/RHS"/>
</dbReference>
<feature type="domain" description="Teneurin-like YD-shell" evidence="2">
    <location>
        <begin position="492"/>
        <end position="777"/>
    </location>
</feature>
<dbReference type="PANTHER" id="PTHR32305">
    <property type="match status" value="1"/>
</dbReference>
<accession>A0A840UH93</accession>
<dbReference type="Pfam" id="PF05593">
    <property type="entry name" value="RHS_repeat"/>
    <property type="match status" value="2"/>
</dbReference>
<dbReference type="PRINTS" id="PR00394">
    <property type="entry name" value="RHSPROTEIN"/>
</dbReference>
<evidence type="ECO:0000256" key="1">
    <source>
        <dbReference type="ARBA" id="ARBA00022737"/>
    </source>
</evidence>
<dbReference type="NCBIfam" id="TIGR03696">
    <property type="entry name" value="Rhs_assc_core"/>
    <property type="match status" value="1"/>
</dbReference>
<dbReference type="NCBIfam" id="TIGR01643">
    <property type="entry name" value="YD_repeat_2x"/>
    <property type="match status" value="5"/>
</dbReference>
<dbReference type="InterPro" id="IPR056823">
    <property type="entry name" value="TEN-like_YD-shell"/>
</dbReference>
<organism evidence="3 4">
    <name type="scientific">Marinobacter oulmenensis</name>
    <dbReference type="NCBI Taxonomy" id="643747"/>
    <lineage>
        <taxon>Bacteria</taxon>
        <taxon>Pseudomonadati</taxon>
        <taxon>Pseudomonadota</taxon>
        <taxon>Gammaproteobacteria</taxon>
        <taxon>Pseudomonadales</taxon>
        <taxon>Marinobacteraceae</taxon>
        <taxon>Marinobacter</taxon>
    </lineage>
</organism>
<comment type="caution">
    <text evidence="3">The sequence shown here is derived from an EMBL/GenBank/DDBJ whole genome shotgun (WGS) entry which is preliminary data.</text>
</comment>
<dbReference type="InterPro" id="IPR022385">
    <property type="entry name" value="Rhs_assc_core"/>
</dbReference>
<keyword evidence="1" id="KW-0677">Repeat</keyword>
<sequence length="907" mass="102729">MNRLGVRTEWDYDSNGRVTELREAAGLPEQRTTRYAYPDAFTRVVTRLGDQYTSNVITTERDDQFGNTASYTDGESNATVYTYNAQGMVLTETKPSGTNFSYEYDAQGNLTKQTIPTDSFDRVTEYAYDAAGNLTSIKWPNEAVTIYGFNALNEQVSVTNDLNHTFEDTYDRTTRTFVQRDARGAETITRMDARGRRKEVIDPNGNATRWTYENGRLMFTQYPTFERSYDYATGSRLDRVTDHYDGQQSSTQLQLNPLGQLKESADAKQNSEYREYDGLGRLTRITDATGGIIRLTYDVHGNLVQVTDPENRSTWFEYNGNGQMVAEERRPRAGEVSRRTYQYDADGNLHVEITPNGEKVVYDYNDAAELKRMMLYPDQSTSTPEQVIALSYNDLGQLKSYDDGETSGSYSYDHLGQLLNTTTDYGPFAKTISYTYDAVGNIATYTNPEGVTYRYTYDLNSQVDSVDIPGAGLVNFSDYQWNQPTRIQLPGGSVIQRQYDGLQRMAENTLLDPAQQSLMNVVYGYDSVGNITGQSSEHGDYSYGYDDLYRLTGADYPQAQNETFTYDGVGNRASYNGGDSWQYNDANQLTAKSDTTYQYNANGHMTQKTVGDETTYYFYDGQERLVRVENSEGNVIARYGFNPLGHRLWKEVGGVRTYFFYNESGLVGEYTSAGDLIKEYQYASNSTWMTNPLFQRDSGEVYFYQNDHLGTPQRMVAKSGAVVWKASYTAFGKATLFITTISNNLRFPGQYFDQETELNHNYFRDYDPTLGRYVQSDPIGLDGGVNTYGYVAQNPIFRKDPLGLIWETGCSFIEKYILNECKWYDEDTEGLRDWARNEFDKKMDKICGGEACSSMFERCKKIVVRVTLSTGPIVVCYEMQQECNAIKQKCKDEVACVGSEGGDGGVS</sequence>
<dbReference type="EMBL" id="JACHFE010000017">
    <property type="protein sequence ID" value="MBB5322910.1"/>
    <property type="molecule type" value="Genomic_DNA"/>
</dbReference>
<evidence type="ECO:0000259" key="2">
    <source>
        <dbReference type="Pfam" id="PF25023"/>
    </source>
</evidence>
<reference evidence="3 4" key="1">
    <citation type="submission" date="2020-08" db="EMBL/GenBank/DDBJ databases">
        <title>Genomic Encyclopedia of Type Strains, Phase IV (KMG-IV): sequencing the most valuable type-strain genomes for metagenomic binning, comparative biology and taxonomic classification.</title>
        <authorList>
            <person name="Goeker M."/>
        </authorList>
    </citation>
    <scope>NUCLEOTIDE SEQUENCE [LARGE SCALE GENOMIC DNA]</scope>
    <source>
        <strain evidence="3 4">DSM 22359</strain>
    </source>
</reference>